<dbReference type="RefSeq" id="WP_039144563.1">
    <property type="nucleotide sequence ID" value="NZ_JSVC01000045.1"/>
</dbReference>
<dbReference type="Proteomes" id="UP000031408">
    <property type="component" value="Unassembled WGS sequence"/>
</dbReference>
<protein>
    <recommendedName>
        <fullName evidence="3">TonB-dependent receptor</fullName>
    </recommendedName>
</protein>
<gene>
    <name evidence="1" type="ORF">OI18_23155</name>
</gene>
<accession>A0A0C1IK02</accession>
<dbReference type="InterPro" id="IPR008969">
    <property type="entry name" value="CarboxyPept-like_regulatory"/>
</dbReference>
<dbReference type="OrthoDB" id="677997at2"/>
<dbReference type="Pfam" id="PF13620">
    <property type="entry name" value="CarboxypepD_reg"/>
    <property type="match status" value="1"/>
</dbReference>
<organism evidence="1 2">
    <name type="scientific">Flavihumibacter solisilvae</name>
    <dbReference type="NCBI Taxonomy" id="1349421"/>
    <lineage>
        <taxon>Bacteria</taxon>
        <taxon>Pseudomonadati</taxon>
        <taxon>Bacteroidota</taxon>
        <taxon>Chitinophagia</taxon>
        <taxon>Chitinophagales</taxon>
        <taxon>Chitinophagaceae</taxon>
        <taxon>Flavihumibacter</taxon>
    </lineage>
</organism>
<dbReference type="Gene3D" id="2.60.40.1120">
    <property type="entry name" value="Carboxypeptidase-like, regulatory domain"/>
    <property type="match status" value="1"/>
</dbReference>
<evidence type="ECO:0000313" key="1">
    <source>
        <dbReference type="EMBL" id="KIC90779.1"/>
    </source>
</evidence>
<reference evidence="1 2" key="1">
    <citation type="submission" date="2014-11" db="EMBL/GenBank/DDBJ databases">
        <title>Genome sequence of Flavihumibacter solisilvae 3-3.</title>
        <authorList>
            <person name="Zhou G."/>
            <person name="Li M."/>
            <person name="Wang G."/>
        </authorList>
    </citation>
    <scope>NUCLEOTIDE SEQUENCE [LARGE SCALE GENOMIC DNA]</scope>
    <source>
        <strain evidence="1 2">3-3</strain>
    </source>
</reference>
<comment type="caution">
    <text evidence="1">The sequence shown here is derived from an EMBL/GenBank/DDBJ whole genome shotgun (WGS) entry which is preliminary data.</text>
</comment>
<proteinExistence type="predicted"/>
<dbReference type="SUPFAM" id="SSF49464">
    <property type="entry name" value="Carboxypeptidase regulatory domain-like"/>
    <property type="match status" value="1"/>
</dbReference>
<dbReference type="AlphaFoldDB" id="A0A0C1IK02"/>
<sequence>MALSHAALAVGGESSKNEGVVHGYVIDAATKKPVAGVVVSASSSKGGPSKEVATDAAGYFKIKQLPAGDLSIQFDKKGYRNLKKEQVSLKEGMILKMNVDILSDRNGEVVDDLEHPVLRLIESI</sequence>
<evidence type="ECO:0000313" key="2">
    <source>
        <dbReference type="Proteomes" id="UP000031408"/>
    </source>
</evidence>
<name>A0A0C1IK02_9BACT</name>
<evidence type="ECO:0008006" key="3">
    <source>
        <dbReference type="Google" id="ProtNLM"/>
    </source>
</evidence>
<dbReference type="STRING" id="1349421.OI18_23155"/>
<dbReference type="EMBL" id="JSVC01000045">
    <property type="protein sequence ID" value="KIC90779.1"/>
    <property type="molecule type" value="Genomic_DNA"/>
</dbReference>
<keyword evidence="2" id="KW-1185">Reference proteome</keyword>